<keyword evidence="2" id="KW-1185">Reference proteome</keyword>
<proteinExistence type="predicted"/>
<gene>
    <name evidence="1" type="ORF">L6452_17215</name>
</gene>
<accession>A0ACB9C335</accession>
<dbReference type="Proteomes" id="UP001055879">
    <property type="component" value="Linkage Group LG05"/>
</dbReference>
<reference evidence="1 2" key="2">
    <citation type="journal article" date="2022" name="Mol. Ecol. Resour.">
        <title>The genomes of chicory, endive, great burdock and yacon provide insights into Asteraceae paleo-polyploidization history and plant inulin production.</title>
        <authorList>
            <person name="Fan W."/>
            <person name="Wang S."/>
            <person name="Wang H."/>
            <person name="Wang A."/>
            <person name="Jiang F."/>
            <person name="Liu H."/>
            <person name="Zhao H."/>
            <person name="Xu D."/>
            <person name="Zhang Y."/>
        </authorList>
    </citation>
    <scope>NUCLEOTIDE SEQUENCE [LARGE SCALE GENOMIC DNA]</scope>
    <source>
        <strain evidence="2">cv. Niubang</strain>
    </source>
</reference>
<evidence type="ECO:0000313" key="1">
    <source>
        <dbReference type="EMBL" id="KAI3728577.1"/>
    </source>
</evidence>
<name>A0ACB9C335_ARCLA</name>
<evidence type="ECO:0000313" key="2">
    <source>
        <dbReference type="Proteomes" id="UP001055879"/>
    </source>
</evidence>
<dbReference type="EMBL" id="CM042051">
    <property type="protein sequence ID" value="KAI3728577.1"/>
    <property type="molecule type" value="Genomic_DNA"/>
</dbReference>
<sequence>MLPELLDLILKGCHFMGRRNDFSTSEIANRYAGSKHMISQSAADQGSRTGIKGSGILSSININGGGAEPAIGKQKFAICVPEPGSSSPLRLLFDHGFAITLNLFSRCQKPHSSASGEFFRKIASELTFLTESSIFHFLYVTLTLSFVCLLLDGTVQHMMYGFGDDPNVSTNFHVT</sequence>
<reference evidence="2" key="1">
    <citation type="journal article" date="2022" name="Mol. Ecol. Resour.">
        <title>The genomes of chicory, endive, great burdock and yacon provide insights into Asteraceae palaeo-polyploidization history and plant inulin production.</title>
        <authorList>
            <person name="Fan W."/>
            <person name="Wang S."/>
            <person name="Wang H."/>
            <person name="Wang A."/>
            <person name="Jiang F."/>
            <person name="Liu H."/>
            <person name="Zhao H."/>
            <person name="Xu D."/>
            <person name="Zhang Y."/>
        </authorList>
    </citation>
    <scope>NUCLEOTIDE SEQUENCE [LARGE SCALE GENOMIC DNA]</scope>
    <source>
        <strain evidence="2">cv. Niubang</strain>
    </source>
</reference>
<organism evidence="1 2">
    <name type="scientific">Arctium lappa</name>
    <name type="common">Greater burdock</name>
    <name type="synonym">Lappa major</name>
    <dbReference type="NCBI Taxonomy" id="4217"/>
    <lineage>
        <taxon>Eukaryota</taxon>
        <taxon>Viridiplantae</taxon>
        <taxon>Streptophyta</taxon>
        <taxon>Embryophyta</taxon>
        <taxon>Tracheophyta</taxon>
        <taxon>Spermatophyta</taxon>
        <taxon>Magnoliopsida</taxon>
        <taxon>eudicotyledons</taxon>
        <taxon>Gunneridae</taxon>
        <taxon>Pentapetalae</taxon>
        <taxon>asterids</taxon>
        <taxon>campanulids</taxon>
        <taxon>Asterales</taxon>
        <taxon>Asteraceae</taxon>
        <taxon>Carduoideae</taxon>
        <taxon>Cardueae</taxon>
        <taxon>Arctiinae</taxon>
        <taxon>Arctium</taxon>
    </lineage>
</organism>
<comment type="caution">
    <text evidence="1">The sequence shown here is derived from an EMBL/GenBank/DDBJ whole genome shotgun (WGS) entry which is preliminary data.</text>
</comment>
<protein>
    <submittedName>
        <fullName evidence="1">Uncharacterized protein</fullName>
    </submittedName>
</protein>